<gene>
    <name evidence="1" type="ORF">RRG08_052602</name>
</gene>
<dbReference type="AlphaFoldDB" id="A0AAE1A1K5"/>
<name>A0AAE1A1K5_9GAST</name>
<reference evidence="1" key="1">
    <citation type="journal article" date="2023" name="G3 (Bethesda)">
        <title>A reference genome for the long-term kleptoplast-retaining sea slug Elysia crispata morphotype clarki.</title>
        <authorList>
            <person name="Eastman K.E."/>
            <person name="Pendleton A.L."/>
            <person name="Shaikh M.A."/>
            <person name="Suttiyut T."/>
            <person name="Ogas R."/>
            <person name="Tomko P."/>
            <person name="Gavelis G."/>
            <person name="Widhalm J.R."/>
            <person name="Wisecaver J.H."/>
        </authorList>
    </citation>
    <scope>NUCLEOTIDE SEQUENCE</scope>
    <source>
        <strain evidence="1">ECLA1</strain>
    </source>
</reference>
<proteinExistence type="predicted"/>
<dbReference type="Proteomes" id="UP001283361">
    <property type="component" value="Unassembled WGS sequence"/>
</dbReference>
<keyword evidence="2" id="KW-1185">Reference proteome</keyword>
<dbReference type="EMBL" id="JAWDGP010002843">
    <property type="protein sequence ID" value="KAK3779380.1"/>
    <property type="molecule type" value="Genomic_DNA"/>
</dbReference>
<accession>A0AAE1A1K5</accession>
<protein>
    <submittedName>
        <fullName evidence="1">Uncharacterized protein</fullName>
    </submittedName>
</protein>
<comment type="caution">
    <text evidence="1">The sequence shown here is derived from an EMBL/GenBank/DDBJ whole genome shotgun (WGS) entry which is preliminary data.</text>
</comment>
<evidence type="ECO:0000313" key="1">
    <source>
        <dbReference type="EMBL" id="KAK3779380.1"/>
    </source>
</evidence>
<evidence type="ECO:0000313" key="2">
    <source>
        <dbReference type="Proteomes" id="UP001283361"/>
    </source>
</evidence>
<sequence>MKPPCASKTQLSEVVRYDRILTYQLKSTSLLTTPLETNQRATRVKRSAQSTFALRPILVIKSRPPTTAQFVVRKSWDYLNGVLCFTLSGAHSLAAAQIATGLDLAGVRADVTPRLQHVSFVNTPWCTRMMHSRKSKTFIQSL</sequence>
<organism evidence="1 2">
    <name type="scientific">Elysia crispata</name>
    <name type="common">lettuce slug</name>
    <dbReference type="NCBI Taxonomy" id="231223"/>
    <lineage>
        <taxon>Eukaryota</taxon>
        <taxon>Metazoa</taxon>
        <taxon>Spiralia</taxon>
        <taxon>Lophotrochozoa</taxon>
        <taxon>Mollusca</taxon>
        <taxon>Gastropoda</taxon>
        <taxon>Heterobranchia</taxon>
        <taxon>Euthyneura</taxon>
        <taxon>Panpulmonata</taxon>
        <taxon>Sacoglossa</taxon>
        <taxon>Placobranchoidea</taxon>
        <taxon>Plakobranchidae</taxon>
        <taxon>Elysia</taxon>
    </lineage>
</organism>